<dbReference type="SUPFAM" id="SSF57424">
    <property type="entry name" value="LDL receptor-like module"/>
    <property type="match status" value="4"/>
</dbReference>
<proteinExistence type="predicted"/>
<dbReference type="PANTHER" id="PTHR22722">
    <property type="entry name" value="LOW-DENSITY LIPOPROTEIN RECEPTOR-RELATED PROTEIN 2-RELATED"/>
    <property type="match status" value="1"/>
</dbReference>
<feature type="disulfide bond" evidence="10">
    <location>
        <begin position="56"/>
        <end position="71"/>
    </location>
</feature>
<evidence type="ECO:0000313" key="13">
    <source>
        <dbReference type="Proteomes" id="UP001488838"/>
    </source>
</evidence>
<dbReference type="InterPro" id="IPR023415">
    <property type="entry name" value="LDLR_class-A_CS"/>
</dbReference>
<evidence type="ECO:0000256" key="3">
    <source>
        <dbReference type="ARBA" id="ARBA00022729"/>
    </source>
</evidence>
<keyword evidence="13" id="KW-1185">Reference proteome</keyword>
<evidence type="ECO:0000256" key="1">
    <source>
        <dbReference type="ARBA" id="ARBA00004479"/>
    </source>
</evidence>
<feature type="disulfide bond" evidence="10">
    <location>
        <begin position="166"/>
        <end position="178"/>
    </location>
</feature>
<dbReference type="InterPro" id="IPR051221">
    <property type="entry name" value="LDLR-related"/>
</dbReference>
<comment type="caution">
    <text evidence="10">Lacks conserved residue(s) required for the propagation of feature annotation.</text>
</comment>
<dbReference type="EMBL" id="JBBHLL010000015">
    <property type="protein sequence ID" value="KAK7831168.1"/>
    <property type="molecule type" value="Genomic_DNA"/>
</dbReference>
<feature type="disulfide bond" evidence="10">
    <location>
        <begin position="140"/>
        <end position="155"/>
    </location>
</feature>
<dbReference type="InterPro" id="IPR000742">
    <property type="entry name" value="EGF"/>
</dbReference>
<keyword evidence="8" id="KW-0675">Receptor</keyword>
<feature type="domain" description="EGF-like" evidence="11">
    <location>
        <begin position="231"/>
        <end position="246"/>
    </location>
</feature>
<keyword evidence="3" id="KW-0732">Signal</keyword>
<keyword evidence="4" id="KW-0677">Repeat</keyword>
<evidence type="ECO:0000256" key="8">
    <source>
        <dbReference type="ARBA" id="ARBA00023170"/>
    </source>
</evidence>
<organism evidence="12 13">
    <name type="scientific">Myodes glareolus</name>
    <name type="common">Bank vole</name>
    <name type="synonym">Clethrionomys glareolus</name>
    <dbReference type="NCBI Taxonomy" id="447135"/>
    <lineage>
        <taxon>Eukaryota</taxon>
        <taxon>Metazoa</taxon>
        <taxon>Chordata</taxon>
        <taxon>Craniata</taxon>
        <taxon>Vertebrata</taxon>
        <taxon>Euteleostomi</taxon>
        <taxon>Mammalia</taxon>
        <taxon>Eutheria</taxon>
        <taxon>Euarchontoglires</taxon>
        <taxon>Glires</taxon>
        <taxon>Rodentia</taxon>
        <taxon>Myomorpha</taxon>
        <taxon>Muroidea</taxon>
        <taxon>Cricetidae</taxon>
        <taxon>Arvicolinae</taxon>
        <taxon>Myodes</taxon>
    </lineage>
</organism>
<keyword evidence="2" id="KW-0812">Transmembrane</keyword>
<dbReference type="FunFam" id="4.10.400.10:FF:000123">
    <property type="entry name" value="low-density lipoprotein receptor-related protein 1B"/>
    <property type="match status" value="1"/>
</dbReference>
<evidence type="ECO:0000256" key="9">
    <source>
        <dbReference type="ARBA" id="ARBA00023180"/>
    </source>
</evidence>
<feature type="disulfide bond" evidence="10">
    <location>
        <begin position="85"/>
        <end position="103"/>
    </location>
</feature>
<dbReference type="PROSITE" id="PS50068">
    <property type="entry name" value="LDLRA_2"/>
    <property type="match status" value="4"/>
</dbReference>
<dbReference type="InterPro" id="IPR002172">
    <property type="entry name" value="LDrepeatLR_classA_rpt"/>
</dbReference>
<comment type="caution">
    <text evidence="12">The sequence shown here is derived from an EMBL/GenBank/DDBJ whole genome shotgun (WGS) entry which is preliminary data.</text>
</comment>
<keyword evidence="9" id="KW-0325">Glycoprotein</keyword>
<evidence type="ECO:0000259" key="11">
    <source>
        <dbReference type="PROSITE" id="PS01186"/>
    </source>
</evidence>
<comment type="subcellular location">
    <subcellularLocation>
        <location evidence="1">Membrane</location>
        <topology evidence="1">Single-pass type I membrane protein</topology>
    </subcellularLocation>
</comment>
<feature type="disulfide bond" evidence="10">
    <location>
        <begin position="185"/>
        <end position="200"/>
    </location>
</feature>
<dbReference type="Proteomes" id="UP001488838">
    <property type="component" value="Unassembled WGS sequence"/>
</dbReference>
<dbReference type="FunFam" id="4.10.400.10:FF:000008">
    <property type="entry name" value="Low density lipoprotein receptor-related protein 1"/>
    <property type="match status" value="1"/>
</dbReference>
<dbReference type="GO" id="GO:0005886">
    <property type="term" value="C:plasma membrane"/>
    <property type="evidence" value="ECO:0007669"/>
    <property type="project" value="TreeGrafter"/>
</dbReference>
<evidence type="ECO:0000256" key="10">
    <source>
        <dbReference type="PROSITE-ProRule" id="PRU00124"/>
    </source>
</evidence>
<protein>
    <recommendedName>
        <fullName evidence="11">EGF-like domain-containing protein</fullName>
    </recommendedName>
</protein>
<dbReference type="PANTHER" id="PTHR22722:SF5">
    <property type="entry name" value="LOW-DENSITY LIPOPROTEIN RECEPTOR-RELATED PROTEIN 1B"/>
    <property type="match status" value="1"/>
</dbReference>
<keyword evidence="5" id="KW-1133">Transmembrane helix</keyword>
<dbReference type="CDD" id="cd00112">
    <property type="entry name" value="LDLa"/>
    <property type="match status" value="4"/>
</dbReference>
<dbReference type="PRINTS" id="PR00261">
    <property type="entry name" value="LDLRECEPTOR"/>
</dbReference>
<reference evidence="12 13" key="1">
    <citation type="journal article" date="2023" name="bioRxiv">
        <title>Conserved and derived expression patterns and positive selection on dental genes reveal complex evolutionary context of ever-growing rodent molars.</title>
        <authorList>
            <person name="Calamari Z.T."/>
            <person name="Song A."/>
            <person name="Cohen E."/>
            <person name="Akter M."/>
            <person name="Roy R.D."/>
            <person name="Hallikas O."/>
            <person name="Christensen M.M."/>
            <person name="Li P."/>
            <person name="Marangoni P."/>
            <person name="Jernvall J."/>
            <person name="Klein O.D."/>
        </authorList>
    </citation>
    <scope>NUCLEOTIDE SEQUENCE [LARGE SCALE GENOMIC DNA]</scope>
    <source>
        <strain evidence="12">V071</strain>
    </source>
</reference>
<dbReference type="Pfam" id="PF00057">
    <property type="entry name" value="Ldl_recept_a"/>
    <property type="match status" value="4"/>
</dbReference>
<keyword evidence="6" id="KW-0472">Membrane</keyword>
<keyword evidence="7 10" id="KW-1015">Disulfide bond</keyword>
<evidence type="ECO:0000313" key="12">
    <source>
        <dbReference type="EMBL" id="KAK7831168.1"/>
    </source>
</evidence>
<dbReference type="AlphaFoldDB" id="A0AAW0JW24"/>
<evidence type="ECO:0000256" key="2">
    <source>
        <dbReference type="ARBA" id="ARBA00022692"/>
    </source>
</evidence>
<dbReference type="InterPro" id="IPR036055">
    <property type="entry name" value="LDL_receptor-like_sf"/>
</dbReference>
<evidence type="ECO:0000256" key="7">
    <source>
        <dbReference type="ARBA" id="ARBA00023157"/>
    </source>
</evidence>
<dbReference type="GO" id="GO:0005041">
    <property type="term" value="F:low-density lipoprotein particle receptor activity"/>
    <property type="evidence" value="ECO:0007669"/>
    <property type="project" value="TreeGrafter"/>
</dbReference>
<dbReference type="PROSITE" id="PS01186">
    <property type="entry name" value="EGF_2"/>
    <property type="match status" value="1"/>
</dbReference>
<name>A0AAW0JW24_MYOGA</name>
<dbReference type="GO" id="GO:0043235">
    <property type="term" value="C:receptor complex"/>
    <property type="evidence" value="ECO:0007669"/>
    <property type="project" value="TreeGrafter"/>
</dbReference>
<evidence type="ECO:0000256" key="6">
    <source>
        <dbReference type="ARBA" id="ARBA00023136"/>
    </source>
</evidence>
<sequence length="263" mass="29752">MENLTVLMVQMSDSININEDCYFPTVFEQMDCVIECKEDQFRCKNKAYCIPIRWLCDGIYDCVDGSDEENCGRGGSICRADEFLCNNSLCKLHFWVCDGEDDCGDNSDETPDMCVKFLCPPSRPHRCRNDRICLQLEKTCNGINDCGDNSDEDHCNGELSFKAKPCKKDEFACSNKKCIPMELQCDGLDDCGDGSDEQGCTKSLREHTCEDNGNPCGDDAFCNQIKTSVFCRCKPGFRRNMKGRQCEGKECFLNSLCLNPWLI</sequence>
<feature type="disulfide bond" evidence="10">
    <location>
        <begin position="78"/>
        <end position="90"/>
    </location>
</feature>
<dbReference type="FunFam" id="4.10.400.10:FF:000110">
    <property type="entry name" value="Low-density lipoprotein receptor-related protein 1B"/>
    <property type="match status" value="1"/>
</dbReference>
<feature type="disulfide bond" evidence="10">
    <location>
        <begin position="173"/>
        <end position="191"/>
    </location>
</feature>
<dbReference type="SMART" id="SM00192">
    <property type="entry name" value="LDLa"/>
    <property type="match status" value="4"/>
</dbReference>
<evidence type="ECO:0000256" key="5">
    <source>
        <dbReference type="ARBA" id="ARBA00022989"/>
    </source>
</evidence>
<dbReference type="Gene3D" id="4.10.400.10">
    <property type="entry name" value="Low-density Lipoprotein Receptor"/>
    <property type="match status" value="4"/>
</dbReference>
<dbReference type="PROSITE" id="PS01209">
    <property type="entry name" value="LDLRA_1"/>
    <property type="match status" value="1"/>
</dbReference>
<accession>A0AAW0JW24</accession>
<gene>
    <name evidence="12" type="ORF">U0070_020388</name>
</gene>
<dbReference type="FunFam" id="4.10.400.10:FF:000012">
    <property type="entry name" value="Low-density lipoprotein receptor-related protein 1"/>
    <property type="match status" value="1"/>
</dbReference>
<evidence type="ECO:0000256" key="4">
    <source>
        <dbReference type="ARBA" id="ARBA00022737"/>
    </source>
</evidence>